<dbReference type="EMBL" id="JBBKAJ010000022">
    <property type="protein sequence ID" value="MEJ8636726.1"/>
    <property type="molecule type" value="Genomic_DNA"/>
</dbReference>
<protein>
    <submittedName>
        <fullName evidence="1">Uncharacterized protein</fullName>
    </submittedName>
</protein>
<accession>A0ACC6PZ74</accession>
<reference evidence="1" key="1">
    <citation type="submission" date="2024-03" db="EMBL/GenBank/DDBJ databases">
        <title>Novel Streptomyces species of biotechnological and ecological value are a feature of Machair soil.</title>
        <authorList>
            <person name="Prole J.R."/>
            <person name="Goodfellow M."/>
            <person name="Allenby N."/>
            <person name="Ward A.C."/>
        </authorList>
    </citation>
    <scope>NUCLEOTIDE SEQUENCE</scope>
    <source>
        <strain evidence="1">MS2.AVA.5</strain>
    </source>
</reference>
<proteinExistence type="predicted"/>
<evidence type="ECO:0000313" key="2">
    <source>
        <dbReference type="Proteomes" id="UP001377168"/>
    </source>
</evidence>
<keyword evidence="2" id="KW-1185">Reference proteome</keyword>
<sequence>MNLDPFLLLGAAIRILLPVGVATLFATVAAMALLVGVFALLTRRVRRRYVAAEEEGHGLEFFTWRDAD</sequence>
<organism evidence="1 2">
    <name type="scientific">Streptomyces achmelvichensis</name>
    <dbReference type="NCBI Taxonomy" id="3134111"/>
    <lineage>
        <taxon>Bacteria</taxon>
        <taxon>Bacillati</taxon>
        <taxon>Actinomycetota</taxon>
        <taxon>Actinomycetes</taxon>
        <taxon>Kitasatosporales</taxon>
        <taxon>Streptomycetaceae</taxon>
        <taxon>Streptomyces</taxon>
    </lineage>
</organism>
<dbReference type="Proteomes" id="UP001377168">
    <property type="component" value="Unassembled WGS sequence"/>
</dbReference>
<comment type="caution">
    <text evidence="1">The sequence shown here is derived from an EMBL/GenBank/DDBJ whole genome shotgun (WGS) entry which is preliminary data.</text>
</comment>
<gene>
    <name evidence="1" type="ORF">WKI67_25505</name>
</gene>
<name>A0ACC6PZ74_9ACTN</name>
<evidence type="ECO:0000313" key="1">
    <source>
        <dbReference type="EMBL" id="MEJ8636726.1"/>
    </source>
</evidence>